<dbReference type="GO" id="GO:0005829">
    <property type="term" value="C:cytosol"/>
    <property type="evidence" value="ECO:0007669"/>
    <property type="project" value="TreeGrafter"/>
</dbReference>
<dbReference type="Pfam" id="PF00326">
    <property type="entry name" value="Peptidase_S9"/>
    <property type="match status" value="1"/>
</dbReference>
<dbReference type="PROSITE" id="PS00708">
    <property type="entry name" value="PRO_ENDOPEP_SER"/>
    <property type="match status" value="1"/>
</dbReference>
<keyword evidence="4" id="KW-0645">Protease</keyword>
<evidence type="ECO:0000256" key="4">
    <source>
        <dbReference type="ARBA" id="ARBA00022670"/>
    </source>
</evidence>
<protein>
    <recommendedName>
        <fullName evidence="3">prolyl oligopeptidase</fullName>
        <ecNumber evidence="3">3.4.21.26</ecNumber>
    </recommendedName>
</protein>
<evidence type="ECO:0000256" key="6">
    <source>
        <dbReference type="ARBA" id="ARBA00022825"/>
    </source>
</evidence>
<evidence type="ECO:0000256" key="3">
    <source>
        <dbReference type="ARBA" id="ARBA00011897"/>
    </source>
</evidence>
<dbReference type="EMBL" id="PVNL01000057">
    <property type="protein sequence ID" value="PRQ07397.1"/>
    <property type="molecule type" value="Genomic_DNA"/>
</dbReference>
<organism evidence="10 11">
    <name type="scientific">Enhygromyxa salina</name>
    <dbReference type="NCBI Taxonomy" id="215803"/>
    <lineage>
        <taxon>Bacteria</taxon>
        <taxon>Pseudomonadati</taxon>
        <taxon>Myxococcota</taxon>
        <taxon>Polyangia</taxon>
        <taxon>Nannocystales</taxon>
        <taxon>Nannocystaceae</taxon>
        <taxon>Enhygromyxa</taxon>
    </lineage>
</organism>
<comment type="similarity">
    <text evidence="2">Belongs to the peptidase S9A family.</text>
</comment>
<dbReference type="FunFam" id="2.130.10.120:FF:000001">
    <property type="entry name" value="Prolyl endopeptidase"/>
    <property type="match status" value="1"/>
</dbReference>
<sequence length="751" mass="82698">MSKRSLSLLSMSVCWSLALACDTGDTQNPDTAAPAATEDAVSEKVESPWVYPVARVSPQVDDLHGVGIADPYRWLEDLDSAQTREWVEAENAVTFGYLETIEERAAIQAKLESLWNHERYGTPWQEGGRFFFSKNDGLQNQSVYYWSDTLDGEPKLLLDPNALSADGTTAVGSINVSHDGKLAAYALSDAGSDWQRWKVREVATGKDRPDLLEWSKFTGISWTPDNKGFFYGAYDPPAQGDEFEQVNKNQKLYYHQLGAKQAADKLIYADPEQPDWQFDGDVTEDGKWLVIDVSVGTDVRNMLYVAALGRGGALSGKVVKLIDELEANYSFIGNEGGVFYFFTNLDAPRGRVVKADVGAYVKAAAGQAPAPALELVEVIPQDSQHTLQSVSFTGGRLFAKYMVDAKNEVRVHDLAGKQQRTIALPEPISTVYGFGGKQDAKQTFYGLMSFTQPYAIYRYDVDTGVSELWREPTLAFDASRYETEQVFYASKDGTKIPMFLIHKKGQKPTGDSPTYLYGYGGFNISLTPRFSVPDLIWLEMGGVYAQPNLRGGGEYGEAWHDAGTKLTKQNVFDDFIGAAEYLIDSGWTRPDKLAIGGRSNGGLLVGAAMTQRPDLFGAVLAGVGVMDMLRFHLFTIGWAWTSDYGSADDPEQFKALLEYSPYHNLVDGTAYPATMVYTADHDDRVVPSHSFKFAARLQAAHNGAAPVMIRIETKAGHGAGKPTAKQIEEWADLWGFLADQLEMTLPADFGG</sequence>
<dbReference type="PRINTS" id="PR00862">
    <property type="entry name" value="PROLIGOPTASE"/>
</dbReference>
<dbReference type="PROSITE" id="PS51257">
    <property type="entry name" value="PROKAR_LIPOPROTEIN"/>
    <property type="match status" value="1"/>
</dbReference>
<dbReference type="AlphaFoldDB" id="A0A2S9YQM6"/>
<feature type="chain" id="PRO_5015460963" description="prolyl oligopeptidase" evidence="7">
    <location>
        <begin position="21"/>
        <end position="751"/>
    </location>
</feature>
<dbReference type="GO" id="GO:0070012">
    <property type="term" value="F:oligopeptidase activity"/>
    <property type="evidence" value="ECO:0007669"/>
    <property type="project" value="TreeGrafter"/>
</dbReference>
<dbReference type="Proteomes" id="UP000238823">
    <property type="component" value="Unassembled WGS sequence"/>
</dbReference>
<gene>
    <name evidence="10" type="ORF">ENSA7_31100</name>
</gene>
<dbReference type="SUPFAM" id="SSF50993">
    <property type="entry name" value="Peptidase/esterase 'gauge' domain"/>
    <property type="match status" value="1"/>
</dbReference>
<name>A0A2S9YQM6_9BACT</name>
<evidence type="ECO:0000259" key="9">
    <source>
        <dbReference type="Pfam" id="PF02897"/>
    </source>
</evidence>
<comment type="catalytic activity">
    <reaction evidence="1">
        <text>Hydrolysis of Pro-|-Xaa &gt;&gt; Ala-|-Xaa in oligopeptides.</text>
        <dbReference type="EC" id="3.4.21.26"/>
    </reaction>
</comment>
<dbReference type="Gene3D" id="2.130.10.120">
    <property type="entry name" value="Prolyl oligopeptidase, N-terminal domain"/>
    <property type="match status" value="1"/>
</dbReference>
<evidence type="ECO:0000256" key="5">
    <source>
        <dbReference type="ARBA" id="ARBA00022801"/>
    </source>
</evidence>
<evidence type="ECO:0000256" key="7">
    <source>
        <dbReference type="SAM" id="SignalP"/>
    </source>
</evidence>
<feature type="domain" description="Peptidase S9 prolyl oligopeptidase catalytic" evidence="8">
    <location>
        <begin position="533"/>
        <end position="742"/>
    </location>
</feature>
<keyword evidence="7" id="KW-0732">Signal</keyword>
<evidence type="ECO:0000256" key="1">
    <source>
        <dbReference type="ARBA" id="ARBA00001070"/>
    </source>
</evidence>
<dbReference type="FunFam" id="3.40.50.1820:FF:000005">
    <property type="entry name" value="Prolyl endopeptidase"/>
    <property type="match status" value="1"/>
</dbReference>
<dbReference type="SUPFAM" id="SSF53474">
    <property type="entry name" value="alpha/beta-Hydrolases"/>
    <property type="match status" value="1"/>
</dbReference>
<dbReference type="InterPro" id="IPR029058">
    <property type="entry name" value="AB_hydrolase_fold"/>
</dbReference>
<dbReference type="EC" id="3.4.21.26" evidence="3"/>
<dbReference type="InterPro" id="IPR002470">
    <property type="entry name" value="Peptidase_S9A"/>
</dbReference>
<feature type="signal peptide" evidence="7">
    <location>
        <begin position="1"/>
        <end position="20"/>
    </location>
</feature>
<dbReference type="InterPro" id="IPR001375">
    <property type="entry name" value="Peptidase_S9_cat"/>
</dbReference>
<dbReference type="InterPro" id="IPR051167">
    <property type="entry name" value="Prolyl_oligopep/macrocyclase"/>
</dbReference>
<dbReference type="InterPro" id="IPR002471">
    <property type="entry name" value="Pept_S9_AS"/>
</dbReference>
<dbReference type="PANTHER" id="PTHR42881">
    <property type="entry name" value="PROLYL ENDOPEPTIDASE"/>
    <property type="match status" value="1"/>
</dbReference>
<evidence type="ECO:0000256" key="2">
    <source>
        <dbReference type="ARBA" id="ARBA00005228"/>
    </source>
</evidence>
<proteinExistence type="inferred from homology"/>
<dbReference type="Pfam" id="PF02897">
    <property type="entry name" value="Peptidase_S9_N"/>
    <property type="match status" value="1"/>
</dbReference>
<dbReference type="InterPro" id="IPR023302">
    <property type="entry name" value="Pept_S9A_N"/>
</dbReference>
<dbReference type="Gene3D" id="3.40.50.1820">
    <property type="entry name" value="alpha/beta hydrolase"/>
    <property type="match status" value="1"/>
</dbReference>
<accession>A0A2S9YQM6</accession>
<reference evidence="10 11" key="1">
    <citation type="submission" date="2018-03" db="EMBL/GenBank/DDBJ databases">
        <title>Draft Genome Sequences of the Obligatory Marine Myxobacteria Enhygromyxa salina SWB007.</title>
        <authorList>
            <person name="Poehlein A."/>
            <person name="Moghaddam J.A."/>
            <person name="Harms H."/>
            <person name="Alanjari M."/>
            <person name="Koenig G.M."/>
            <person name="Daniel R."/>
            <person name="Schaeberle T.F."/>
        </authorList>
    </citation>
    <scope>NUCLEOTIDE SEQUENCE [LARGE SCALE GENOMIC DNA]</scope>
    <source>
        <strain evidence="10 11">SWB007</strain>
    </source>
</reference>
<evidence type="ECO:0000313" key="10">
    <source>
        <dbReference type="EMBL" id="PRQ07397.1"/>
    </source>
</evidence>
<feature type="domain" description="Peptidase S9A N-terminal" evidence="9">
    <location>
        <begin position="52"/>
        <end position="471"/>
    </location>
</feature>
<evidence type="ECO:0000259" key="8">
    <source>
        <dbReference type="Pfam" id="PF00326"/>
    </source>
</evidence>
<dbReference type="PANTHER" id="PTHR42881:SF2">
    <property type="entry name" value="PROLYL ENDOPEPTIDASE"/>
    <property type="match status" value="1"/>
</dbReference>
<evidence type="ECO:0000313" key="11">
    <source>
        <dbReference type="Proteomes" id="UP000238823"/>
    </source>
</evidence>
<keyword evidence="6" id="KW-0720">Serine protease</keyword>
<dbReference type="GO" id="GO:0006508">
    <property type="term" value="P:proteolysis"/>
    <property type="evidence" value="ECO:0007669"/>
    <property type="project" value="UniProtKB-KW"/>
</dbReference>
<keyword evidence="5 10" id="KW-0378">Hydrolase</keyword>
<dbReference type="GO" id="GO:0004252">
    <property type="term" value="F:serine-type endopeptidase activity"/>
    <property type="evidence" value="ECO:0007669"/>
    <property type="project" value="UniProtKB-EC"/>
</dbReference>
<comment type="caution">
    <text evidence="10">The sequence shown here is derived from an EMBL/GenBank/DDBJ whole genome shotgun (WGS) entry which is preliminary data.</text>
</comment>